<dbReference type="SUPFAM" id="SSF54184">
    <property type="entry name" value="Penicillin-binding protein 2x (pbp-2x), c-terminal domain"/>
    <property type="match status" value="1"/>
</dbReference>
<dbReference type="InterPro" id="IPR005543">
    <property type="entry name" value="PASTA_dom"/>
</dbReference>
<protein>
    <recommendedName>
        <fullName evidence="1">non-specific serine/threonine protein kinase</fullName>
        <ecNumber evidence="1">2.7.11.1</ecNumber>
    </recommendedName>
</protein>
<dbReference type="Gene3D" id="1.10.510.10">
    <property type="entry name" value="Transferase(Phosphotransferase) domain 1"/>
    <property type="match status" value="1"/>
</dbReference>
<dbReference type="Gene3D" id="3.30.10.20">
    <property type="match status" value="3"/>
</dbReference>
<keyword evidence="3 13" id="KW-0808">Transferase</keyword>
<dbReference type="SMART" id="SM00740">
    <property type="entry name" value="PASTA"/>
    <property type="match status" value="3"/>
</dbReference>
<keyword evidence="5 13" id="KW-0418">Kinase</keyword>
<evidence type="ECO:0000256" key="1">
    <source>
        <dbReference type="ARBA" id="ARBA00012513"/>
    </source>
</evidence>
<dbReference type="Gene3D" id="3.30.200.20">
    <property type="entry name" value="Phosphorylase Kinase, domain 1"/>
    <property type="match status" value="1"/>
</dbReference>
<comment type="catalytic activity">
    <reaction evidence="8">
        <text>L-seryl-[protein] + ATP = O-phospho-L-seryl-[protein] + ADP + H(+)</text>
        <dbReference type="Rhea" id="RHEA:17989"/>
        <dbReference type="Rhea" id="RHEA-COMP:9863"/>
        <dbReference type="Rhea" id="RHEA-COMP:11604"/>
        <dbReference type="ChEBI" id="CHEBI:15378"/>
        <dbReference type="ChEBI" id="CHEBI:29999"/>
        <dbReference type="ChEBI" id="CHEBI:30616"/>
        <dbReference type="ChEBI" id="CHEBI:83421"/>
        <dbReference type="ChEBI" id="CHEBI:456216"/>
        <dbReference type="EC" id="2.7.11.1"/>
    </reaction>
</comment>
<dbReference type="NCBIfam" id="NF033483">
    <property type="entry name" value="PknB_PASTA_kin"/>
    <property type="match status" value="1"/>
</dbReference>
<evidence type="ECO:0000256" key="8">
    <source>
        <dbReference type="ARBA" id="ARBA00048679"/>
    </source>
</evidence>
<dbReference type="SMART" id="SM00220">
    <property type="entry name" value="S_TKc"/>
    <property type="match status" value="1"/>
</dbReference>
<dbReference type="STRING" id="2325.TKV_c14140"/>
<dbReference type="EC" id="2.7.11.1" evidence="1"/>
<evidence type="ECO:0000256" key="2">
    <source>
        <dbReference type="ARBA" id="ARBA00022527"/>
    </source>
</evidence>
<keyword evidence="10" id="KW-1133">Transmembrane helix</keyword>
<dbReference type="FunFam" id="3.30.200.20:FF:000035">
    <property type="entry name" value="Serine/threonine protein kinase Stk1"/>
    <property type="match status" value="1"/>
</dbReference>
<feature type="domain" description="PASTA" evidence="12">
    <location>
        <begin position="345"/>
        <end position="411"/>
    </location>
</feature>
<proteinExistence type="predicted"/>
<feature type="binding site" evidence="9">
    <location>
        <position position="39"/>
    </location>
    <ligand>
        <name>ATP</name>
        <dbReference type="ChEBI" id="CHEBI:30616"/>
    </ligand>
</feature>
<feature type="domain" description="PASTA" evidence="12">
    <location>
        <begin position="412"/>
        <end position="478"/>
    </location>
</feature>
<comment type="catalytic activity">
    <reaction evidence="7">
        <text>L-threonyl-[protein] + ATP = O-phospho-L-threonyl-[protein] + ADP + H(+)</text>
        <dbReference type="Rhea" id="RHEA:46608"/>
        <dbReference type="Rhea" id="RHEA-COMP:11060"/>
        <dbReference type="Rhea" id="RHEA-COMP:11605"/>
        <dbReference type="ChEBI" id="CHEBI:15378"/>
        <dbReference type="ChEBI" id="CHEBI:30013"/>
        <dbReference type="ChEBI" id="CHEBI:30616"/>
        <dbReference type="ChEBI" id="CHEBI:61977"/>
        <dbReference type="ChEBI" id="CHEBI:456216"/>
        <dbReference type="EC" id="2.7.11.1"/>
    </reaction>
</comment>
<evidence type="ECO:0000313" key="13">
    <source>
        <dbReference type="EMBL" id="AIS52585.1"/>
    </source>
</evidence>
<evidence type="ECO:0000259" key="11">
    <source>
        <dbReference type="PROSITE" id="PS50011"/>
    </source>
</evidence>
<dbReference type="eggNOG" id="COG0515">
    <property type="taxonomic scope" value="Bacteria"/>
</dbReference>
<organism evidence="13 14">
    <name type="scientific">Thermoanaerobacter kivui</name>
    <name type="common">Acetogenium kivui</name>
    <dbReference type="NCBI Taxonomy" id="2325"/>
    <lineage>
        <taxon>Bacteria</taxon>
        <taxon>Bacillati</taxon>
        <taxon>Bacillota</taxon>
        <taxon>Clostridia</taxon>
        <taxon>Thermoanaerobacterales</taxon>
        <taxon>Thermoanaerobacteraceae</taxon>
        <taxon>Thermoanaerobacter</taxon>
    </lineage>
</organism>
<dbReference type="InterPro" id="IPR017441">
    <property type="entry name" value="Protein_kinase_ATP_BS"/>
</dbReference>
<dbReference type="FunFam" id="1.10.510.10:FF:000021">
    <property type="entry name" value="Serine/threonine protein kinase"/>
    <property type="match status" value="1"/>
</dbReference>
<dbReference type="OrthoDB" id="9788659at2"/>
<evidence type="ECO:0000256" key="4">
    <source>
        <dbReference type="ARBA" id="ARBA00022741"/>
    </source>
</evidence>
<dbReference type="GO" id="GO:0106310">
    <property type="term" value="F:protein serine kinase activity"/>
    <property type="evidence" value="ECO:0007669"/>
    <property type="project" value="RHEA"/>
</dbReference>
<dbReference type="HOGENOM" id="CLU_000288_135_2_9"/>
<feature type="transmembrane region" description="Helical" evidence="10">
    <location>
        <begin position="315"/>
        <end position="340"/>
    </location>
</feature>
<dbReference type="CDD" id="cd14014">
    <property type="entry name" value="STKc_PknB_like"/>
    <property type="match status" value="1"/>
</dbReference>
<keyword evidence="10" id="KW-0812">Transmembrane</keyword>
<dbReference type="CDD" id="cd06577">
    <property type="entry name" value="PASTA_pknB"/>
    <property type="match status" value="3"/>
</dbReference>
<evidence type="ECO:0000313" key="14">
    <source>
        <dbReference type="Proteomes" id="UP000029669"/>
    </source>
</evidence>
<dbReference type="AlphaFoldDB" id="A0A097ARY2"/>
<keyword evidence="2" id="KW-0723">Serine/threonine-protein kinase</keyword>
<dbReference type="PROSITE" id="PS50011">
    <property type="entry name" value="PROTEIN_KINASE_DOM"/>
    <property type="match status" value="1"/>
</dbReference>
<dbReference type="SUPFAM" id="SSF56112">
    <property type="entry name" value="Protein kinase-like (PK-like)"/>
    <property type="match status" value="1"/>
</dbReference>
<dbReference type="InterPro" id="IPR008271">
    <property type="entry name" value="Ser/Thr_kinase_AS"/>
</dbReference>
<dbReference type="InterPro" id="IPR000719">
    <property type="entry name" value="Prot_kinase_dom"/>
</dbReference>
<keyword evidence="6 9" id="KW-0067">ATP-binding</keyword>
<dbReference type="Pfam" id="PF03793">
    <property type="entry name" value="PASTA"/>
    <property type="match status" value="3"/>
</dbReference>
<evidence type="ECO:0000256" key="5">
    <source>
        <dbReference type="ARBA" id="ARBA00022777"/>
    </source>
</evidence>
<keyword evidence="14" id="KW-1185">Reference proteome</keyword>
<gene>
    <name evidence="13" type="primary">sps1</name>
    <name evidence="13" type="ORF">TKV_c14140</name>
</gene>
<dbReference type="PROSITE" id="PS00107">
    <property type="entry name" value="PROTEIN_KINASE_ATP"/>
    <property type="match status" value="1"/>
</dbReference>
<evidence type="ECO:0000256" key="6">
    <source>
        <dbReference type="ARBA" id="ARBA00022840"/>
    </source>
</evidence>
<dbReference type="PROSITE" id="PS51178">
    <property type="entry name" value="PASTA"/>
    <property type="match status" value="3"/>
</dbReference>
<dbReference type="Pfam" id="PF00069">
    <property type="entry name" value="Pkinase"/>
    <property type="match status" value="1"/>
</dbReference>
<evidence type="ECO:0000256" key="9">
    <source>
        <dbReference type="PROSITE-ProRule" id="PRU10141"/>
    </source>
</evidence>
<evidence type="ECO:0000256" key="3">
    <source>
        <dbReference type="ARBA" id="ARBA00022679"/>
    </source>
</evidence>
<dbReference type="KEGG" id="tki:TKV_c14140"/>
<evidence type="ECO:0000256" key="7">
    <source>
        <dbReference type="ARBA" id="ARBA00047899"/>
    </source>
</evidence>
<dbReference type="EMBL" id="CP009170">
    <property type="protein sequence ID" value="AIS52585.1"/>
    <property type="molecule type" value="Genomic_DNA"/>
</dbReference>
<dbReference type="eggNOG" id="COG2815">
    <property type="taxonomic scope" value="Bacteria"/>
</dbReference>
<feature type="domain" description="PASTA" evidence="12">
    <location>
        <begin position="479"/>
        <end position="546"/>
    </location>
</feature>
<accession>A0A097ARY2</accession>
<dbReference type="PANTHER" id="PTHR43289:SF34">
    <property type="entry name" value="SERINE_THREONINE-PROTEIN KINASE YBDM-RELATED"/>
    <property type="match status" value="1"/>
</dbReference>
<evidence type="ECO:0000256" key="10">
    <source>
        <dbReference type="SAM" id="Phobius"/>
    </source>
</evidence>
<name>A0A097ARY2_THEKI</name>
<keyword evidence="4 9" id="KW-0547">Nucleotide-binding</keyword>
<dbReference type="RefSeq" id="WP_049685318.1">
    <property type="nucleotide sequence ID" value="NZ_CP009170.1"/>
</dbReference>
<dbReference type="Proteomes" id="UP000029669">
    <property type="component" value="Chromosome"/>
</dbReference>
<dbReference type="GO" id="GO:0005524">
    <property type="term" value="F:ATP binding"/>
    <property type="evidence" value="ECO:0007669"/>
    <property type="project" value="UniProtKB-UniRule"/>
</dbReference>
<dbReference type="PANTHER" id="PTHR43289">
    <property type="entry name" value="MITOGEN-ACTIVATED PROTEIN KINASE KINASE KINASE 20-RELATED"/>
    <property type="match status" value="1"/>
</dbReference>
<dbReference type="PROSITE" id="PS00108">
    <property type="entry name" value="PROTEIN_KINASE_ST"/>
    <property type="match status" value="1"/>
</dbReference>
<keyword evidence="10" id="KW-0472">Membrane</keyword>
<dbReference type="InterPro" id="IPR011009">
    <property type="entry name" value="Kinase-like_dom_sf"/>
</dbReference>
<reference evidence="14" key="1">
    <citation type="journal article" date="2015" name="Genome Announc.">
        <title>Whole-Genome Sequences of 80 Environmental and Clinical Isolates of Burkholderia pseudomallei.</title>
        <authorList>
            <person name="Johnson S.L."/>
            <person name="Baker A.L."/>
            <person name="Chain P.S."/>
            <person name="Currie B.J."/>
            <person name="Daligault H.E."/>
            <person name="Davenport K.W."/>
            <person name="Davis C.B."/>
            <person name="Inglis T.J."/>
            <person name="Kaestli M."/>
            <person name="Koren S."/>
            <person name="Mayo M."/>
            <person name="Merritt A.J."/>
            <person name="Price E.P."/>
            <person name="Sarovich D.S."/>
            <person name="Warner J."/>
            <person name="Rosovitz M.J."/>
        </authorList>
    </citation>
    <scope>NUCLEOTIDE SEQUENCE [LARGE SCALE GENOMIC DNA]</scope>
    <source>
        <strain evidence="14">DSM 2030</strain>
    </source>
</reference>
<feature type="domain" description="Protein kinase" evidence="11">
    <location>
        <begin position="10"/>
        <end position="271"/>
    </location>
</feature>
<dbReference type="GO" id="GO:0004674">
    <property type="term" value="F:protein serine/threonine kinase activity"/>
    <property type="evidence" value="ECO:0007669"/>
    <property type="project" value="UniProtKB-KW"/>
</dbReference>
<evidence type="ECO:0000259" key="12">
    <source>
        <dbReference type="PROSITE" id="PS51178"/>
    </source>
</evidence>
<sequence>MIGRMLGNRYEILGKIGEGGMAKVYKAKCHLLNRIVAIKILRPEFAADEDFVKKFRRESQAAASLSHPNIVSIYDVGQEGDIYYIVMEYVKGRTLKKLISENGGPLDVYRSIEIAKQVCKALDHAHRNHIIHRDIKPQNILVTEDDVVKVTDFGIARAANGSTITYTGDVVGTAYYFSPEQARGGIVDERTDIYSLGIVLYEMLTGKVPFEGDSPISVALKHIQENIIPPSKLNDKVPKELDQIVLKATAKDVNLRYQTAGDFLKDLETFLKNPAELNFKKEEEITKTRVIPSKDIEQLNRISQKKEKEARKKKILKRVAIALLVILLLASLSYGTVYVLNNVFRVSDVVVPNVVGMSLNQASKILSEHNLKIEISDEKYSDKPENTVLSQNPSQGSMVKAGSTVYVVISKGRQVLVVPNVINKHYLEAKTELENMGLKANIIEQYNDKFPKGYVFDQNPRQGVQVEYNTVIDLYVSKGMQPAVVPNVVNMSLDEAKAVLENAGLKLGRVIYKDTTDVPDNTVLEQSVPGNTEVQKGSAIDLIVSRMSQESLQQQTKNVIIELPNKPGTMKVDVYVIQKGQKNLEYSKEHTYQDSPITVPVTAHKGTAIIEVDIDGQLYRVVEAKF</sequence>